<keyword evidence="11" id="KW-0963">Cytoplasm</keyword>
<dbReference type="GO" id="GO:0047134">
    <property type="term" value="F:protein-disulfide reductase [NAD(P)H] activity"/>
    <property type="evidence" value="ECO:0007669"/>
    <property type="project" value="TreeGrafter"/>
</dbReference>
<evidence type="ECO:0000313" key="14">
    <source>
        <dbReference type="Proteomes" id="UP000662200"/>
    </source>
</evidence>
<evidence type="ECO:0000256" key="7">
    <source>
        <dbReference type="ARBA" id="ARBA00023015"/>
    </source>
</evidence>
<keyword evidence="5 11" id="KW-0408">Iron</keyword>
<dbReference type="InterPro" id="IPR034768">
    <property type="entry name" value="4FE4S_WBL"/>
</dbReference>
<dbReference type="GO" id="GO:0046872">
    <property type="term" value="F:metal ion binding"/>
    <property type="evidence" value="ECO:0007669"/>
    <property type="project" value="UniProtKB-KW"/>
</dbReference>
<keyword evidence="3 11" id="KW-0004">4Fe-4S</keyword>
<evidence type="ECO:0000256" key="11">
    <source>
        <dbReference type="HAMAP-Rule" id="MF_01479"/>
    </source>
</evidence>
<name>A0A8J3BLB8_9ACTN</name>
<comment type="cofactor">
    <cofactor evidence="11">
        <name>[4Fe-4S] cluster</name>
        <dbReference type="ChEBI" id="CHEBI:49883"/>
    </cofactor>
    <text evidence="11">Binds 1 [4Fe-4S] cluster per subunit. Following nitrosylation of the [4Fe-4S] cluster binds 1 [4Fe-8(NO)] cluster per subunit.</text>
</comment>
<evidence type="ECO:0000256" key="4">
    <source>
        <dbReference type="ARBA" id="ARBA00022723"/>
    </source>
</evidence>
<keyword evidence="14" id="KW-1185">Reference proteome</keyword>
<keyword evidence="4 11" id="KW-0479">Metal-binding</keyword>
<keyword evidence="9 11" id="KW-1015">Disulfide bond</keyword>
<sequence>MVDRRADPAWRANGACRRADPDLFFPAPHEPALAALAVCRGCPVQGSCLAWALDVGDCHGVWGGTTPKERRAMGVVWPRQPSACGGPPLRDLPLTLAASAAR</sequence>
<dbReference type="Proteomes" id="UP000662200">
    <property type="component" value="Unassembled WGS sequence"/>
</dbReference>
<feature type="domain" description="4Fe-4S Wbl-type" evidence="12">
    <location>
        <begin position="15"/>
        <end position="72"/>
    </location>
</feature>
<evidence type="ECO:0000256" key="10">
    <source>
        <dbReference type="ARBA" id="ARBA00023163"/>
    </source>
</evidence>
<proteinExistence type="inferred from homology"/>
<dbReference type="InterPro" id="IPR003482">
    <property type="entry name" value="Whib"/>
</dbReference>
<dbReference type="GO" id="GO:0035731">
    <property type="term" value="F:dinitrosyl-iron complex binding"/>
    <property type="evidence" value="ECO:0007669"/>
    <property type="project" value="UniProtKB-UniRule"/>
</dbReference>
<accession>A0A8J3BLB8</accession>
<protein>
    <recommendedName>
        <fullName evidence="11">Transcriptional regulator WhiB</fullName>
    </recommendedName>
</protein>
<dbReference type="AlphaFoldDB" id="A0A8J3BLB8"/>
<reference evidence="13" key="1">
    <citation type="journal article" date="2014" name="Int. J. Syst. Evol. Microbiol.">
        <title>Complete genome sequence of Corynebacterium casei LMG S-19264T (=DSM 44701T), isolated from a smear-ripened cheese.</title>
        <authorList>
            <consortium name="US DOE Joint Genome Institute (JGI-PGF)"/>
            <person name="Walter F."/>
            <person name="Albersmeier A."/>
            <person name="Kalinowski J."/>
            <person name="Ruckert C."/>
        </authorList>
    </citation>
    <scope>NUCLEOTIDE SEQUENCE</scope>
    <source>
        <strain evidence="13">JCM 3091</strain>
    </source>
</reference>
<reference evidence="13" key="2">
    <citation type="submission" date="2020-09" db="EMBL/GenBank/DDBJ databases">
        <authorList>
            <person name="Sun Q."/>
            <person name="Ohkuma M."/>
        </authorList>
    </citation>
    <scope>NUCLEOTIDE SEQUENCE</scope>
    <source>
        <strain evidence="13">JCM 3091</strain>
    </source>
</reference>
<dbReference type="GO" id="GO:0045454">
    <property type="term" value="P:cell redox homeostasis"/>
    <property type="evidence" value="ECO:0007669"/>
    <property type="project" value="TreeGrafter"/>
</dbReference>
<dbReference type="Pfam" id="PF02467">
    <property type="entry name" value="Whib"/>
    <property type="match status" value="1"/>
</dbReference>
<keyword evidence="8 11" id="KW-0238">DNA-binding</keyword>
<feature type="binding site" evidence="11">
    <location>
        <position position="39"/>
    </location>
    <ligand>
        <name>[4Fe-4S] cluster</name>
        <dbReference type="ChEBI" id="CHEBI:49883"/>
    </ligand>
</feature>
<comment type="subcellular location">
    <subcellularLocation>
        <location evidence="1 11">Cytoplasm</location>
    </subcellularLocation>
</comment>
<evidence type="ECO:0000256" key="6">
    <source>
        <dbReference type="ARBA" id="ARBA00023014"/>
    </source>
</evidence>
<comment type="similarity">
    <text evidence="2 11">Belongs to the WhiB family.</text>
</comment>
<keyword evidence="6 11" id="KW-0411">Iron-sulfur</keyword>
<comment type="PTM">
    <text evidence="11">The Fe-S cluster can be nitrosylated by nitric oxide (NO).</text>
</comment>
<evidence type="ECO:0000256" key="1">
    <source>
        <dbReference type="ARBA" id="ARBA00004496"/>
    </source>
</evidence>
<comment type="function">
    <text evidence="11">Acts as a transcriptional regulator. Probably redox-responsive. The apo- but not holo-form probably binds DNA.</text>
</comment>
<dbReference type="PANTHER" id="PTHR38839:SF6">
    <property type="entry name" value="TRANSCRIPTIONAL REGULATOR WHIB1"/>
    <property type="match status" value="1"/>
</dbReference>
<keyword evidence="10 11" id="KW-0804">Transcription</keyword>
<feature type="binding site" evidence="11">
    <location>
        <position position="16"/>
    </location>
    <ligand>
        <name>[4Fe-4S] cluster</name>
        <dbReference type="ChEBI" id="CHEBI:49883"/>
    </ligand>
</feature>
<dbReference type="GO" id="GO:0045892">
    <property type="term" value="P:negative regulation of DNA-templated transcription"/>
    <property type="evidence" value="ECO:0007669"/>
    <property type="project" value="TreeGrafter"/>
</dbReference>
<keyword evidence="7 11" id="KW-0805">Transcription regulation</keyword>
<evidence type="ECO:0000313" key="13">
    <source>
        <dbReference type="EMBL" id="GGK17374.1"/>
    </source>
</evidence>
<feature type="binding site" evidence="11">
    <location>
        <position position="42"/>
    </location>
    <ligand>
        <name>[4Fe-4S] cluster</name>
        <dbReference type="ChEBI" id="CHEBI:49883"/>
    </ligand>
</feature>
<evidence type="ECO:0000256" key="5">
    <source>
        <dbReference type="ARBA" id="ARBA00023004"/>
    </source>
</evidence>
<gene>
    <name evidence="11" type="primary">whiB</name>
    <name evidence="13" type="ORF">GCM10010124_07410</name>
</gene>
<dbReference type="GO" id="GO:0005737">
    <property type="term" value="C:cytoplasm"/>
    <property type="evidence" value="ECO:0007669"/>
    <property type="project" value="UniProtKB-SubCell"/>
</dbReference>
<dbReference type="PROSITE" id="PS51674">
    <property type="entry name" value="4FE4S_WBL"/>
    <property type="match status" value="1"/>
</dbReference>
<evidence type="ECO:0000259" key="12">
    <source>
        <dbReference type="PROSITE" id="PS51674"/>
    </source>
</evidence>
<evidence type="ECO:0000256" key="8">
    <source>
        <dbReference type="ARBA" id="ARBA00023125"/>
    </source>
</evidence>
<dbReference type="PANTHER" id="PTHR38839">
    <property type="entry name" value="TRANSCRIPTIONAL REGULATOR WHID-RELATED"/>
    <property type="match status" value="1"/>
</dbReference>
<organism evidence="13 14">
    <name type="scientific">Pilimelia terevasa</name>
    <dbReference type="NCBI Taxonomy" id="53372"/>
    <lineage>
        <taxon>Bacteria</taxon>
        <taxon>Bacillati</taxon>
        <taxon>Actinomycetota</taxon>
        <taxon>Actinomycetes</taxon>
        <taxon>Micromonosporales</taxon>
        <taxon>Micromonosporaceae</taxon>
        <taxon>Pilimelia</taxon>
    </lineage>
</organism>
<evidence type="ECO:0000256" key="3">
    <source>
        <dbReference type="ARBA" id="ARBA00022485"/>
    </source>
</evidence>
<dbReference type="GO" id="GO:0051539">
    <property type="term" value="F:4 iron, 4 sulfur cluster binding"/>
    <property type="evidence" value="ECO:0007669"/>
    <property type="project" value="UniProtKB-UniRule"/>
</dbReference>
<dbReference type="GO" id="GO:0003677">
    <property type="term" value="F:DNA binding"/>
    <property type="evidence" value="ECO:0007669"/>
    <property type="project" value="UniProtKB-UniRule"/>
</dbReference>
<feature type="binding site" evidence="11">
    <location>
        <position position="48"/>
    </location>
    <ligand>
        <name>[4Fe-4S] cluster</name>
        <dbReference type="ChEBI" id="CHEBI:49883"/>
    </ligand>
</feature>
<dbReference type="HAMAP" id="MF_01479">
    <property type="entry name" value="WhiB"/>
    <property type="match status" value="1"/>
</dbReference>
<dbReference type="EMBL" id="BMQC01000002">
    <property type="protein sequence ID" value="GGK17374.1"/>
    <property type="molecule type" value="Genomic_DNA"/>
</dbReference>
<evidence type="ECO:0000256" key="9">
    <source>
        <dbReference type="ARBA" id="ARBA00023157"/>
    </source>
</evidence>
<comment type="PTM">
    <text evidence="11">Upon Fe-S cluster removal intramolecular disulfide bonds are formed.</text>
</comment>
<comment type="caution">
    <text evidence="13">The sequence shown here is derived from an EMBL/GenBank/DDBJ whole genome shotgun (WGS) entry which is preliminary data.</text>
</comment>
<evidence type="ECO:0000256" key="2">
    <source>
        <dbReference type="ARBA" id="ARBA00006597"/>
    </source>
</evidence>